<dbReference type="InterPro" id="IPR001834">
    <property type="entry name" value="CBR-like"/>
</dbReference>
<keyword evidence="5" id="KW-0560">Oxidoreductase</keyword>
<evidence type="ECO:0000313" key="10">
    <source>
        <dbReference type="Proteomes" id="UP000726737"/>
    </source>
</evidence>
<dbReference type="GO" id="GO:0016491">
    <property type="term" value="F:oxidoreductase activity"/>
    <property type="evidence" value="ECO:0007669"/>
    <property type="project" value="UniProtKB-KW"/>
</dbReference>
<dbReference type="OrthoDB" id="432685at2759"/>
<keyword evidence="3 6" id="KW-0285">Flavoprotein</keyword>
<comment type="caution">
    <text evidence="9">The sequence shown here is derived from an EMBL/GenBank/DDBJ whole genome shotgun (WGS) entry which is preliminary data.</text>
</comment>
<feature type="region of interest" description="Disordered" evidence="7">
    <location>
        <begin position="52"/>
        <end position="78"/>
    </location>
</feature>
<organism evidence="9 10">
    <name type="scientific">Mortierella polycephala</name>
    <dbReference type="NCBI Taxonomy" id="41804"/>
    <lineage>
        <taxon>Eukaryota</taxon>
        <taxon>Fungi</taxon>
        <taxon>Fungi incertae sedis</taxon>
        <taxon>Mucoromycota</taxon>
        <taxon>Mortierellomycotina</taxon>
        <taxon>Mortierellomycetes</taxon>
        <taxon>Mortierellales</taxon>
        <taxon>Mortierellaceae</taxon>
        <taxon>Mortierella</taxon>
    </lineage>
</organism>
<dbReference type="PANTHER" id="PTHR19370">
    <property type="entry name" value="NADH-CYTOCHROME B5 REDUCTASE"/>
    <property type="match status" value="1"/>
</dbReference>
<feature type="region of interest" description="Disordered" evidence="7">
    <location>
        <begin position="352"/>
        <end position="371"/>
    </location>
</feature>
<evidence type="ECO:0000256" key="7">
    <source>
        <dbReference type="SAM" id="MobiDB-lite"/>
    </source>
</evidence>
<protein>
    <recommendedName>
        <fullName evidence="8">Oxidoreductase FAD/NAD(P)-binding domain-containing protein</fullName>
    </recommendedName>
</protein>
<evidence type="ECO:0000256" key="3">
    <source>
        <dbReference type="ARBA" id="ARBA00022630"/>
    </source>
</evidence>
<feature type="region of interest" description="Disordered" evidence="7">
    <location>
        <begin position="18"/>
        <end position="40"/>
    </location>
</feature>
<evidence type="ECO:0000313" key="9">
    <source>
        <dbReference type="EMBL" id="KAG0260794.1"/>
    </source>
</evidence>
<accession>A0A9P6Q745</accession>
<feature type="binding site" evidence="6">
    <location>
        <position position="389"/>
    </location>
    <ligand>
        <name>FAD</name>
        <dbReference type="ChEBI" id="CHEBI:57692"/>
    </ligand>
</feature>
<feature type="domain" description="Oxidoreductase FAD/NAD(P)-binding" evidence="8">
    <location>
        <begin position="381"/>
        <end position="451"/>
    </location>
</feature>
<dbReference type="Pfam" id="PF00175">
    <property type="entry name" value="NAD_binding_1"/>
    <property type="match status" value="1"/>
</dbReference>
<dbReference type="InterPro" id="IPR001433">
    <property type="entry name" value="OxRdtase_FAD/NAD-bd"/>
</dbReference>
<dbReference type="SUPFAM" id="SSF52343">
    <property type="entry name" value="Ferredoxin reductase-like, C-terminal NADP-linked domain"/>
    <property type="match status" value="1"/>
</dbReference>
<evidence type="ECO:0000256" key="1">
    <source>
        <dbReference type="ARBA" id="ARBA00001974"/>
    </source>
</evidence>
<keyword evidence="4 6" id="KW-0274">FAD</keyword>
<keyword evidence="10" id="KW-1185">Reference proteome</keyword>
<evidence type="ECO:0000256" key="6">
    <source>
        <dbReference type="PIRSR" id="PIRSR601834-1"/>
    </source>
</evidence>
<sequence>MSNSAVAKWLEEIAAAKAKAQSKASHTQQPHPSNATVDISANSDQTITAGIGSSNAYIQPNPPSLLPTSSQLQRKPISRSQYGTVASFDIKTRKKLLRLVLPPEPIKPAPGECCSNDCDPCVNTIYWQDLVAHRELCKRLTLEYEAACLALASGEDSAGSEEQQTRLDANTGGKIDDENETLDLDQVQDDENGLSIRSYKPFKVLKKRYLSENTLQVVCDVAYPKVPRDMALFHVLIRFRRGDQFVTKAFTPVDMSRSSDAEEIESKVSGSGLEAEAEAESSLSRKLIFLVKLYPSPHATSDMFRALEEYSSTTQHHETGASNENEVLFLRGPIQTGRDILWNSEIAQNPGLAPAVMPNRPMKSRDRDLESNKMKQERIVMIAAGSGITPMYQFLRAIHQYQEQKHEQLEREQRVYNRGNEGEDQVVQEVDLIYCNRTTSDIWLRQELQELCSGPDGPHDSVASDTHIMEDLLAMDTLNTNMSWGTQTETESTLAKSLSGTGSRLRTRRRRVRVQHVLSSLEDHHSHRPYHDLSTVQERIHAGRITRDLLRDTLQQNMDLTENERLQILVCGPPLFNADVSRMLSQLGFQDSKSCEIHILE</sequence>
<dbReference type="Proteomes" id="UP000726737">
    <property type="component" value="Unassembled WGS sequence"/>
</dbReference>
<reference evidence="9" key="1">
    <citation type="journal article" date="2020" name="Fungal Divers.">
        <title>Resolving the Mortierellaceae phylogeny through synthesis of multi-gene phylogenetics and phylogenomics.</title>
        <authorList>
            <person name="Vandepol N."/>
            <person name="Liber J."/>
            <person name="Desiro A."/>
            <person name="Na H."/>
            <person name="Kennedy M."/>
            <person name="Barry K."/>
            <person name="Grigoriev I.V."/>
            <person name="Miller A.N."/>
            <person name="O'Donnell K."/>
            <person name="Stajich J.E."/>
            <person name="Bonito G."/>
        </authorList>
    </citation>
    <scope>NUCLEOTIDE SEQUENCE</scope>
    <source>
        <strain evidence="9">KOD948</strain>
    </source>
</reference>
<name>A0A9P6Q745_9FUNG</name>
<gene>
    <name evidence="9" type="ORF">BG011_001633</name>
</gene>
<feature type="compositionally biased region" description="Polar residues" evidence="7">
    <location>
        <begin position="26"/>
        <end position="40"/>
    </location>
</feature>
<comment type="cofactor">
    <cofactor evidence="1 6">
        <name>FAD</name>
        <dbReference type="ChEBI" id="CHEBI:57692"/>
    </cofactor>
</comment>
<evidence type="ECO:0000256" key="4">
    <source>
        <dbReference type="ARBA" id="ARBA00022827"/>
    </source>
</evidence>
<dbReference type="Gene3D" id="3.40.50.80">
    <property type="entry name" value="Nucleotide-binding domain of ferredoxin-NADP reductase (FNR) module"/>
    <property type="match status" value="2"/>
</dbReference>
<evidence type="ECO:0000259" key="8">
    <source>
        <dbReference type="Pfam" id="PF00175"/>
    </source>
</evidence>
<comment type="similarity">
    <text evidence="2">Belongs to the flavoprotein pyridine nucleotide cytochrome reductase family.</text>
</comment>
<proteinExistence type="inferred from homology"/>
<dbReference type="EMBL" id="JAAAJA010000144">
    <property type="protein sequence ID" value="KAG0260794.1"/>
    <property type="molecule type" value="Genomic_DNA"/>
</dbReference>
<evidence type="ECO:0000256" key="5">
    <source>
        <dbReference type="ARBA" id="ARBA00023002"/>
    </source>
</evidence>
<dbReference type="InterPro" id="IPR039261">
    <property type="entry name" value="FNR_nucleotide-bd"/>
</dbReference>
<dbReference type="AlphaFoldDB" id="A0A9P6Q745"/>
<evidence type="ECO:0000256" key="2">
    <source>
        <dbReference type="ARBA" id="ARBA00006105"/>
    </source>
</evidence>
<feature type="compositionally biased region" description="Polar residues" evidence="7">
    <location>
        <begin position="66"/>
        <end position="78"/>
    </location>
</feature>
<dbReference type="PANTHER" id="PTHR19370:SF184">
    <property type="entry name" value="NADH-CYTOCHROME B5 REDUCTASE-LIKE"/>
    <property type="match status" value="1"/>
</dbReference>